<dbReference type="Proteomes" id="UP001209878">
    <property type="component" value="Unassembled WGS sequence"/>
</dbReference>
<gene>
    <name evidence="2" type="ORF">NP493_530g01013</name>
</gene>
<feature type="region of interest" description="Disordered" evidence="1">
    <location>
        <begin position="53"/>
        <end position="86"/>
    </location>
</feature>
<accession>A0AAD9KWU0</accession>
<dbReference type="EMBL" id="JAODUO010000528">
    <property type="protein sequence ID" value="KAK2178790.1"/>
    <property type="molecule type" value="Genomic_DNA"/>
</dbReference>
<protein>
    <submittedName>
        <fullName evidence="2">Uncharacterized protein</fullName>
    </submittedName>
</protein>
<name>A0AAD9KWU0_RIDPI</name>
<comment type="caution">
    <text evidence="2">The sequence shown here is derived from an EMBL/GenBank/DDBJ whole genome shotgun (WGS) entry which is preliminary data.</text>
</comment>
<evidence type="ECO:0000256" key="1">
    <source>
        <dbReference type="SAM" id="MobiDB-lite"/>
    </source>
</evidence>
<reference evidence="2" key="1">
    <citation type="journal article" date="2023" name="Mol. Biol. Evol.">
        <title>Third-Generation Sequencing Reveals the Adaptive Role of the Epigenome in Three Deep-Sea Polychaetes.</title>
        <authorList>
            <person name="Perez M."/>
            <person name="Aroh O."/>
            <person name="Sun Y."/>
            <person name="Lan Y."/>
            <person name="Juniper S.K."/>
            <person name="Young C.R."/>
            <person name="Angers B."/>
            <person name="Qian P.Y."/>
        </authorList>
    </citation>
    <scope>NUCLEOTIDE SEQUENCE</scope>
    <source>
        <strain evidence="2">R07B-5</strain>
    </source>
</reference>
<keyword evidence="3" id="KW-1185">Reference proteome</keyword>
<evidence type="ECO:0000313" key="3">
    <source>
        <dbReference type="Proteomes" id="UP001209878"/>
    </source>
</evidence>
<evidence type="ECO:0000313" key="2">
    <source>
        <dbReference type="EMBL" id="KAK2178790.1"/>
    </source>
</evidence>
<proteinExistence type="predicted"/>
<dbReference type="AlphaFoldDB" id="A0AAD9KWU0"/>
<organism evidence="2 3">
    <name type="scientific">Ridgeia piscesae</name>
    <name type="common">Tubeworm</name>
    <dbReference type="NCBI Taxonomy" id="27915"/>
    <lineage>
        <taxon>Eukaryota</taxon>
        <taxon>Metazoa</taxon>
        <taxon>Spiralia</taxon>
        <taxon>Lophotrochozoa</taxon>
        <taxon>Annelida</taxon>
        <taxon>Polychaeta</taxon>
        <taxon>Sedentaria</taxon>
        <taxon>Canalipalpata</taxon>
        <taxon>Sabellida</taxon>
        <taxon>Siboglinidae</taxon>
        <taxon>Ridgeia</taxon>
    </lineage>
</organism>
<sequence length="86" mass="9602">MMEKCKRSHTNLFMAMLEIRNTPTQGAGSSLAQRILGEVVRGRHPYWHIQAHLRKSSNPPDAGTPESPDFDQADDQVRPPTPPVTP</sequence>